<dbReference type="EMBL" id="CM026424">
    <property type="protein sequence ID" value="KAG0579211.1"/>
    <property type="molecule type" value="Genomic_DNA"/>
</dbReference>
<dbReference type="Proteomes" id="UP000822688">
    <property type="component" value="Chromosome 4"/>
</dbReference>
<evidence type="ECO:0000256" key="1">
    <source>
        <dbReference type="SAM" id="MobiDB-lite"/>
    </source>
</evidence>
<feature type="region of interest" description="Disordered" evidence="1">
    <location>
        <begin position="71"/>
        <end position="120"/>
    </location>
</feature>
<sequence>MRGTYKDKREVELQQSMTYLKEERTQPELLQHHHYNLQTNRHSQVLHLQQIKAFNIANARPYRQVTQAWKSNGAAKDQLHEPPPHLTSPALKIKTTTKTTRQASHDRTTNAHTSTKHTRT</sequence>
<keyword evidence="3" id="KW-1185">Reference proteome</keyword>
<proteinExistence type="predicted"/>
<protein>
    <submittedName>
        <fullName evidence="2">Uncharacterized protein</fullName>
    </submittedName>
</protein>
<comment type="caution">
    <text evidence="2">The sequence shown here is derived from an EMBL/GenBank/DDBJ whole genome shotgun (WGS) entry which is preliminary data.</text>
</comment>
<reference evidence="2" key="1">
    <citation type="submission" date="2020-06" db="EMBL/GenBank/DDBJ databases">
        <title>WGS assembly of Ceratodon purpureus strain R40.</title>
        <authorList>
            <person name="Carey S.B."/>
            <person name="Jenkins J."/>
            <person name="Shu S."/>
            <person name="Lovell J.T."/>
            <person name="Sreedasyam A."/>
            <person name="Maumus F."/>
            <person name="Tiley G.P."/>
            <person name="Fernandez-Pozo N."/>
            <person name="Barry K."/>
            <person name="Chen C."/>
            <person name="Wang M."/>
            <person name="Lipzen A."/>
            <person name="Daum C."/>
            <person name="Saski C.A."/>
            <person name="Payton A.C."/>
            <person name="Mcbreen J.C."/>
            <person name="Conrad R.E."/>
            <person name="Kollar L.M."/>
            <person name="Olsson S."/>
            <person name="Huttunen S."/>
            <person name="Landis J.B."/>
            <person name="Wickett N.J."/>
            <person name="Johnson M.G."/>
            <person name="Rensing S.A."/>
            <person name="Grimwood J."/>
            <person name="Schmutz J."/>
            <person name="Mcdaniel S.F."/>
        </authorList>
    </citation>
    <scope>NUCLEOTIDE SEQUENCE</scope>
    <source>
        <strain evidence="2">R40</strain>
    </source>
</reference>
<name>A0A8T0I917_CERPU</name>
<evidence type="ECO:0000313" key="3">
    <source>
        <dbReference type="Proteomes" id="UP000822688"/>
    </source>
</evidence>
<gene>
    <name evidence="2" type="ORF">KC19_4G082100</name>
</gene>
<organism evidence="2 3">
    <name type="scientific">Ceratodon purpureus</name>
    <name type="common">Fire moss</name>
    <name type="synonym">Dicranum purpureum</name>
    <dbReference type="NCBI Taxonomy" id="3225"/>
    <lineage>
        <taxon>Eukaryota</taxon>
        <taxon>Viridiplantae</taxon>
        <taxon>Streptophyta</taxon>
        <taxon>Embryophyta</taxon>
        <taxon>Bryophyta</taxon>
        <taxon>Bryophytina</taxon>
        <taxon>Bryopsida</taxon>
        <taxon>Dicranidae</taxon>
        <taxon>Pseudoditrichales</taxon>
        <taxon>Ditrichaceae</taxon>
        <taxon>Ceratodon</taxon>
    </lineage>
</organism>
<dbReference type="AlphaFoldDB" id="A0A8T0I917"/>
<accession>A0A8T0I917</accession>
<evidence type="ECO:0000313" key="2">
    <source>
        <dbReference type="EMBL" id="KAG0579211.1"/>
    </source>
</evidence>